<evidence type="ECO:0000256" key="2">
    <source>
        <dbReference type="ARBA" id="ARBA00022692"/>
    </source>
</evidence>
<keyword evidence="2 6" id="KW-0812">Transmembrane</keyword>
<proteinExistence type="predicted"/>
<feature type="transmembrane region" description="Helical" evidence="6">
    <location>
        <begin position="500"/>
        <end position="522"/>
    </location>
</feature>
<reference evidence="8 9" key="1">
    <citation type="journal article" date="2021" name="BMC Genomics">
        <title>Telomere-to-telomere genome assembly of asparaginase-producing Trichoderma simmonsii.</title>
        <authorList>
            <person name="Chung D."/>
            <person name="Kwon Y.M."/>
            <person name="Yang Y."/>
        </authorList>
    </citation>
    <scope>NUCLEOTIDE SEQUENCE [LARGE SCALE GENOMIC DNA]</scope>
    <source>
        <strain evidence="8 9">GH-Sj1</strain>
    </source>
</reference>
<dbReference type="GO" id="GO:0005886">
    <property type="term" value="C:plasma membrane"/>
    <property type="evidence" value="ECO:0007669"/>
    <property type="project" value="TreeGrafter"/>
</dbReference>
<dbReference type="Pfam" id="PF07690">
    <property type="entry name" value="MFS_1"/>
    <property type="match status" value="1"/>
</dbReference>
<evidence type="ECO:0000256" key="5">
    <source>
        <dbReference type="SAM" id="MobiDB-lite"/>
    </source>
</evidence>
<feature type="compositionally biased region" description="Polar residues" evidence="5">
    <location>
        <begin position="25"/>
        <end position="44"/>
    </location>
</feature>
<feature type="domain" description="Major facilitator superfamily (MFS) profile" evidence="7">
    <location>
        <begin position="96"/>
        <end position="527"/>
    </location>
</feature>
<feature type="transmembrane region" description="Helical" evidence="6">
    <location>
        <begin position="432"/>
        <end position="456"/>
    </location>
</feature>
<comment type="subcellular location">
    <subcellularLocation>
        <location evidence="1">Membrane</location>
        <topology evidence="1">Multi-pass membrane protein</topology>
    </subcellularLocation>
</comment>
<dbReference type="GO" id="GO:0022857">
    <property type="term" value="F:transmembrane transporter activity"/>
    <property type="evidence" value="ECO:0007669"/>
    <property type="project" value="InterPro"/>
</dbReference>
<dbReference type="InterPro" id="IPR011701">
    <property type="entry name" value="MFS"/>
</dbReference>
<sequence length="540" mass="59720">MWSLKQRRQIKKDILRELNQREESQSQSLPNGRTDVEANQSLQSCHGEGSSPHDGEPFQHVHSDSKASSNGQFLVTCGPEDTLNPQNWPLISRCKNLFILAFLIFTQGWAGGSQSMENSVASSTFHVSQTTESLDTAMYLFGVGTGAPFAGPLSETVGRNPVYLLATFCYLFFVLGSAKATTFGGRITCRYFVGLFASATLSINGSSVRDQFRDVKRAFVFPVIAWVNVIGPVTAPVASGWLVSSPRLGWHWPDWITLIISGAAFSIALLFLPETYLPLLLDWRAKEYRRLTGDNRFTSEHATSANFLGRLKHNITLGITFYRTEIIVTVLGLYLLLLYTLLFTSLSGFDFIFKDTYGLSTGLTGSCFASIAVGSTLFTFSAPGLYSWARRVTEHVRGAAVEPEFRLWPSIVTSPMLPVCLFWLGWTNYPQITIWCGLCACLVFGIVLTAFYVSSYEYIIDSYGDHSAIALASVTSVRYLAAGGMVMATRPMYTAIGVHWTMTLLGCVAAVLSPAPLLFWFYGPKLRSNSKYAKNPRQES</sequence>
<keyword evidence="4 6" id="KW-0472">Membrane</keyword>
<dbReference type="Gene3D" id="1.20.1250.20">
    <property type="entry name" value="MFS general substrate transporter like domains"/>
    <property type="match status" value="1"/>
</dbReference>
<dbReference type="InterPro" id="IPR036259">
    <property type="entry name" value="MFS_trans_sf"/>
</dbReference>
<feature type="transmembrane region" description="Helical" evidence="6">
    <location>
        <begin position="468"/>
        <end position="488"/>
    </location>
</feature>
<dbReference type="Proteomes" id="UP000826661">
    <property type="component" value="Chromosome IV"/>
</dbReference>
<dbReference type="PANTHER" id="PTHR23502">
    <property type="entry name" value="MAJOR FACILITATOR SUPERFAMILY"/>
    <property type="match status" value="1"/>
</dbReference>
<gene>
    <name evidence="8" type="ORF">H0G86_007287</name>
</gene>
<feature type="transmembrane region" description="Helical" evidence="6">
    <location>
        <begin position="320"/>
        <end position="343"/>
    </location>
</feature>
<evidence type="ECO:0000313" key="8">
    <source>
        <dbReference type="EMBL" id="QYT00190.1"/>
    </source>
</evidence>
<accession>A0A8G0LHR2</accession>
<feature type="transmembrane region" description="Helical" evidence="6">
    <location>
        <begin position="363"/>
        <end position="386"/>
    </location>
</feature>
<feature type="region of interest" description="Disordered" evidence="5">
    <location>
        <begin position="15"/>
        <end position="66"/>
    </location>
</feature>
<feature type="transmembrane region" description="Helical" evidence="6">
    <location>
        <begin position="255"/>
        <end position="281"/>
    </location>
</feature>
<organism evidence="8 9">
    <name type="scientific">Trichoderma simmonsii</name>
    <dbReference type="NCBI Taxonomy" id="1491479"/>
    <lineage>
        <taxon>Eukaryota</taxon>
        <taxon>Fungi</taxon>
        <taxon>Dikarya</taxon>
        <taxon>Ascomycota</taxon>
        <taxon>Pezizomycotina</taxon>
        <taxon>Sordariomycetes</taxon>
        <taxon>Hypocreomycetidae</taxon>
        <taxon>Hypocreales</taxon>
        <taxon>Hypocreaceae</taxon>
        <taxon>Trichoderma</taxon>
    </lineage>
</organism>
<keyword evidence="3 6" id="KW-1133">Transmembrane helix</keyword>
<dbReference type="SUPFAM" id="SSF103473">
    <property type="entry name" value="MFS general substrate transporter"/>
    <property type="match status" value="1"/>
</dbReference>
<keyword evidence="9" id="KW-1185">Reference proteome</keyword>
<feature type="transmembrane region" description="Helical" evidence="6">
    <location>
        <begin position="407"/>
        <end position="426"/>
    </location>
</feature>
<evidence type="ECO:0000256" key="6">
    <source>
        <dbReference type="SAM" id="Phobius"/>
    </source>
</evidence>
<dbReference type="PROSITE" id="PS50850">
    <property type="entry name" value="MFS"/>
    <property type="match status" value="1"/>
</dbReference>
<dbReference type="AlphaFoldDB" id="A0A8G0LHR2"/>
<evidence type="ECO:0000256" key="1">
    <source>
        <dbReference type="ARBA" id="ARBA00004141"/>
    </source>
</evidence>
<feature type="compositionally biased region" description="Basic and acidic residues" evidence="5">
    <location>
        <begin position="15"/>
        <end position="24"/>
    </location>
</feature>
<dbReference type="EMBL" id="CP075867">
    <property type="protein sequence ID" value="QYT00190.1"/>
    <property type="molecule type" value="Genomic_DNA"/>
</dbReference>
<feature type="transmembrane region" description="Helical" evidence="6">
    <location>
        <begin position="219"/>
        <end position="243"/>
    </location>
</feature>
<evidence type="ECO:0000313" key="9">
    <source>
        <dbReference type="Proteomes" id="UP000826661"/>
    </source>
</evidence>
<dbReference type="PANTHER" id="PTHR23502:SF188">
    <property type="entry name" value="MAJOR FACILITATOR SUPERFAMILY (MFS) PROFILE DOMAIN-CONTAINING PROTEIN"/>
    <property type="match status" value="1"/>
</dbReference>
<name>A0A8G0LHR2_9HYPO</name>
<feature type="compositionally biased region" description="Basic and acidic residues" evidence="5">
    <location>
        <begin position="51"/>
        <end position="65"/>
    </location>
</feature>
<protein>
    <submittedName>
        <fullName evidence="8">MFS domain-containing protein</fullName>
    </submittedName>
</protein>
<evidence type="ECO:0000256" key="3">
    <source>
        <dbReference type="ARBA" id="ARBA00022989"/>
    </source>
</evidence>
<feature type="transmembrane region" description="Helical" evidence="6">
    <location>
        <begin position="161"/>
        <end position="178"/>
    </location>
</feature>
<feature type="transmembrane region" description="Helical" evidence="6">
    <location>
        <begin position="190"/>
        <end position="207"/>
    </location>
</feature>
<dbReference type="InterPro" id="IPR020846">
    <property type="entry name" value="MFS_dom"/>
</dbReference>
<evidence type="ECO:0000256" key="4">
    <source>
        <dbReference type="ARBA" id="ARBA00023136"/>
    </source>
</evidence>
<evidence type="ECO:0000259" key="7">
    <source>
        <dbReference type="PROSITE" id="PS50850"/>
    </source>
</evidence>